<evidence type="ECO:0000313" key="4">
    <source>
        <dbReference type="Proteomes" id="UP000252631"/>
    </source>
</evidence>
<dbReference type="Proteomes" id="UP000256343">
    <property type="component" value="Unassembled WGS sequence"/>
</dbReference>
<accession>A0A336K663</accession>
<protein>
    <recommendedName>
        <fullName evidence="6">DUF2946 family protein</fullName>
    </recommendedName>
</protein>
<dbReference type="OrthoDB" id="8129627at2"/>
<dbReference type="Proteomes" id="UP000252631">
    <property type="component" value="Unassembled WGS sequence"/>
</dbReference>
<evidence type="ECO:0000313" key="2">
    <source>
        <dbReference type="EMBL" id="RED21702.1"/>
    </source>
</evidence>
<reference evidence="2 5" key="2">
    <citation type="submission" date="2018-07" db="EMBL/GenBank/DDBJ databases">
        <title>Genomic Encyclopedia of Archaeal and Bacterial Type Strains, Phase II (KMG-II): from individual species to whole genera.</title>
        <authorList>
            <person name="Goeker M."/>
        </authorList>
    </citation>
    <scope>NUCLEOTIDE SEQUENCE [LARGE SCALE GENOMIC DNA]</scope>
    <source>
        <strain evidence="2 5">JA575</strain>
    </source>
</reference>
<dbReference type="RefSeq" id="WP_114360993.1">
    <property type="nucleotide sequence ID" value="NZ_QRDT01000045.1"/>
</dbReference>
<gene>
    <name evidence="2" type="ORF">BJ125_14515</name>
    <name evidence="3" type="ORF">SAMN05892882_14515</name>
</gene>
<feature type="region of interest" description="Disordered" evidence="1">
    <location>
        <begin position="96"/>
        <end position="120"/>
    </location>
</feature>
<organism evidence="3 4">
    <name type="scientific">Rhodopseudomonas pentothenatexigens</name>
    <dbReference type="NCBI Taxonomy" id="999699"/>
    <lineage>
        <taxon>Bacteria</taxon>
        <taxon>Pseudomonadati</taxon>
        <taxon>Pseudomonadota</taxon>
        <taxon>Alphaproteobacteria</taxon>
        <taxon>Hyphomicrobiales</taxon>
        <taxon>Nitrobacteraceae</taxon>
        <taxon>Rhodopseudomonas</taxon>
    </lineage>
</organism>
<evidence type="ECO:0000256" key="1">
    <source>
        <dbReference type="SAM" id="MobiDB-lite"/>
    </source>
</evidence>
<dbReference type="AlphaFoldDB" id="A0A336K663"/>
<keyword evidence="5" id="KW-1185">Reference proteome</keyword>
<evidence type="ECO:0000313" key="5">
    <source>
        <dbReference type="Proteomes" id="UP000256343"/>
    </source>
</evidence>
<proteinExistence type="predicted"/>
<name>A0A336K663_9BRAD</name>
<evidence type="ECO:0008006" key="6">
    <source>
        <dbReference type="Google" id="ProtNLM"/>
    </source>
</evidence>
<evidence type="ECO:0000313" key="3">
    <source>
        <dbReference type="EMBL" id="SSW93631.1"/>
    </source>
</evidence>
<feature type="compositionally biased region" description="Low complexity" evidence="1">
    <location>
        <begin position="98"/>
        <end position="111"/>
    </location>
</feature>
<reference evidence="3 4" key="1">
    <citation type="submission" date="2017-08" db="EMBL/GenBank/DDBJ databases">
        <authorList>
            <person name="de Groot N.N."/>
        </authorList>
    </citation>
    <scope>NUCLEOTIDE SEQUENCE [LARGE SCALE GENOMIC DNA]</scope>
    <source>
        <strain evidence="3 4">JA575</strain>
    </source>
</reference>
<sequence>MSWVRTNIRWGARLALIALALQFALSFGHIHVHDLERAAIAETASVTGPTTPDSDHHPGGATDLCAVCAVVAMAGSALDAAPPTLPQQQAHAFHYRLSEAGSAEPSSPSGAFQPRAPPLS</sequence>
<dbReference type="EMBL" id="UFQQ01000045">
    <property type="protein sequence ID" value="SSW93631.1"/>
    <property type="molecule type" value="Genomic_DNA"/>
</dbReference>
<dbReference type="EMBL" id="QRDT01000045">
    <property type="protein sequence ID" value="RED21702.1"/>
    <property type="molecule type" value="Genomic_DNA"/>
</dbReference>